<sequence length="108" mass="11822">MAGFHERLKAARQALGITQEALAEELNVTKASVSAWENDREKPGFRLLSKIRDVLGVSLDDLVCGAETDAAPANDPQRVARNDDEAALLKAYRKLPAKRRQALLNLLG</sequence>
<dbReference type="SMART" id="SM00530">
    <property type="entry name" value="HTH_XRE"/>
    <property type="match status" value="1"/>
</dbReference>
<dbReference type="Gene3D" id="1.10.260.40">
    <property type="entry name" value="lambda repressor-like DNA-binding domains"/>
    <property type="match status" value="1"/>
</dbReference>
<dbReference type="InterPro" id="IPR001387">
    <property type="entry name" value="Cro/C1-type_HTH"/>
</dbReference>
<dbReference type="PANTHER" id="PTHR46558">
    <property type="entry name" value="TRACRIPTIONAL REGULATORY PROTEIN-RELATED-RELATED"/>
    <property type="match status" value="1"/>
</dbReference>
<keyword evidence="4" id="KW-1185">Reference proteome</keyword>
<evidence type="ECO:0000313" key="4">
    <source>
        <dbReference type="Proteomes" id="UP001108027"/>
    </source>
</evidence>
<keyword evidence="1" id="KW-0238">DNA-binding</keyword>
<dbReference type="RefSeq" id="WP_228232251.1">
    <property type="nucleotide sequence ID" value="NZ_JAJGNA010000001.1"/>
</dbReference>
<dbReference type="GO" id="GO:0003677">
    <property type="term" value="F:DNA binding"/>
    <property type="evidence" value="ECO:0007669"/>
    <property type="project" value="UniProtKB-KW"/>
</dbReference>
<dbReference type="SUPFAM" id="SSF47413">
    <property type="entry name" value="lambda repressor-like DNA-binding domains"/>
    <property type="match status" value="1"/>
</dbReference>
<dbReference type="AlphaFoldDB" id="A0A9Q3UH73"/>
<name>A0A9Q3UH73_9GAMM</name>
<evidence type="ECO:0000259" key="2">
    <source>
        <dbReference type="PROSITE" id="PS50943"/>
    </source>
</evidence>
<reference evidence="3" key="1">
    <citation type="submission" date="2021-10" db="EMBL/GenBank/DDBJ databases">
        <title>The diversity and Nitrogen Metabolism of Culturable Nitrate-Utilizing Bacteria Within the Oxygen Minimum Zone of the Changjiang (Yangtze River)Estuary.</title>
        <authorList>
            <person name="Zhang D."/>
            <person name="Zheng J."/>
            <person name="Liu S."/>
            <person name="He W."/>
        </authorList>
    </citation>
    <scope>NUCLEOTIDE SEQUENCE</scope>
    <source>
        <strain evidence="3">FXH-223</strain>
    </source>
</reference>
<feature type="domain" description="HTH cro/C1-type" evidence="2">
    <location>
        <begin position="8"/>
        <end position="62"/>
    </location>
</feature>
<proteinExistence type="predicted"/>
<protein>
    <submittedName>
        <fullName evidence="3">Helix-turn-helix domain-containing protein</fullName>
    </submittedName>
</protein>
<dbReference type="CDD" id="cd00093">
    <property type="entry name" value="HTH_XRE"/>
    <property type="match status" value="1"/>
</dbReference>
<comment type="caution">
    <text evidence="3">The sequence shown here is derived from an EMBL/GenBank/DDBJ whole genome shotgun (WGS) entry which is preliminary data.</text>
</comment>
<organism evidence="3 4">
    <name type="scientific">Alloalcanivorax marinus</name>
    <dbReference type="NCBI Taxonomy" id="1177169"/>
    <lineage>
        <taxon>Bacteria</taxon>
        <taxon>Pseudomonadati</taxon>
        <taxon>Pseudomonadota</taxon>
        <taxon>Gammaproteobacteria</taxon>
        <taxon>Oceanospirillales</taxon>
        <taxon>Alcanivoracaceae</taxon>
        <taxon>Alloalcanivorax</taxon>
    </lineage>
</organism>
<dbReference type="PROSITE" id="PS50943">
    <property type="entry name" value="HTH_CROC1"/>
    <property type="match status" value="1"/>
</dbReference>
<dbReference type="Pfam" id="PF01381">
    <property type="entry name" value="HTH_3"/>
    <property type="match status" value="1"/>
</dbReference>
<evidence type="ECO:0000313" key="3">
    <source>
        <dbReference type="EMBL" id="MCC4307101.1"/>
    </source>
</evidence>
<dbReference type="InterPro" id="IPR010982">
    <property type="entry name" value="Lambda_DNA-bd_dom_sf"/>
</dbReference>
<dbReference type="EMBL" id="JAJGNA010000001">
    <property type="protein sequence ID" value="MCC4307101.1"/>
    <property type="molecule type" value="Genomic_DNA"/>
</dbReference>
<accession>A0A9Q3UH73</accession>
<gene>
    <name evidence="3" type="ORF">LL252_00835</name>
</gene>
<evidence type="ECO:0000256" key="1">
    <source>
        <dbReference type="ARBA" id="ARBA00023125"/>
    </source>
</evidence>
<dbReference type="Proteomes" id="UP001108027">
    <property type="component" value="Unassembled WGS sequence"/>
</dbReference>
<dbReference type="PANTHER" id="PTHR46558:SF15">
    <property type="entry name" value="HELIX-TURN-HELIX DOMAIN PROTEIN"/>
    <property type="match status" value="1"/>
</dbReference>